<dbReference type="InterPro" id="IPR003959">
    <property type="entry name" value="ATPase_AAA_core"/>
</dbReference>
<sequence length="174" mass="19807">MRNHELKICRRVITVNHGHRPRLVILDEPFLGLDPVNVELLIETVKKLKAAGTAIIFSSHNMKNVAEVSDQLLMLVNGNQRLYGPIDEIRSRFGKTKIYLEGVFDNLLIEELPGMMAIDDDYPGKVITFDSELHVKQAIDRARHLPSLRGYRLLPATLDDIFRLTIKGEVDSHE</sequence>
<dbReference type="AlphaFoldDB" id="A0AAJ1HRG6"/>
<accession>A0AAJ1HRG6</accession>
<name>A0AAJ1HRG6_LIMMU</name>
<organism evidence="6 7">
    <name type="scientific">Limosilactobacillus mucosae</name>
    <name type="common">Lactobacillus mucosae</name>
    <dbReference type="NCBI Taxonomy" id="97478"/>
    <lineage>
        <taxon>Bacteria</taxon>
        <taxon>Bacillati</taxon>
        <taxon>Bacillota</taxon>
        <taxon>Bacilli</taxon>
        <taxon>Lactobacillales</taxon>
        <taxon>Lactobacillaceae</taxon>
        <taxon>Limosilactobacillus</taxon>
    </lineage>
</organism>
<evidence type="ECO:0000256" key="2">
    <source>
        <dbReference type="ARBA" id="ARBA00022448"/>
    </source>
</evidence>
<dbReference type="SUPFAM" id="SSF52540">
    <property type="entry name" value="P-loop containing nucleoside triphosphate hydrolases"/>
    <property type="match status" value="1"/>
</dbReference>
<dbReference type="PANTHER" id="PTHR42711:SF5">
    <property type="entry name" value="ABC TRANSPORTER ATP-BINDING PROTEIN NATA"/>
    <property type="match status" value="1"/>
</dbReference>
<protein>
    <recommendedName>
        <fullName evidence="5">ATPase AAA-type core domain-containing protein</fullName>
    </recommendedName>
</protein>
<feature type="domain" description="ATPase AAA-type core" evidence="5">
    <location>
        <begin position="22"/>
        <end position="62"/>
    </location>
</feature>
<comment type="similarity">
    <text evidence="1">Belongs to the ABC transporter superfamily.</text>
</comment>
<dbReference type="EMBL" id="JAQOND010000028">
    <property type="protein sequence ID" value="MDC2828107.1"/>
    <property type="molecule type" value="Genomic_DNA"/>
</dbReference>
<dbReference type="PANTHER" id="PTHR42711">
    <property type="entry name" value="ABC TRANSPORTER ATP-BINDING PROTEIN"/>
    <property type="match status" value="1"/>
</dbReference>
<evidence type="ECO:0000256" key="4">
    <source>
        <dbReference type="ARBA" id="ARBA00022840"/>
    </source>
</evidence>
<keyword evidence="2" id="KW-0813">Transport</keyword>
<dbReference type="RefSeq" id="WP_146192086.1">
    <property type="nucleotide sequence ID" value="NZ_CP049766.1"/>
</dbReference>
<comment type="caution">
    <text evidence="6">The sequence shown here is derived from an EMBL/GenBank/DDBJ whole genome shotgun (WGS) entry which is preliminary data.</text>
</comment>
<dbReference type="GO" id="GO:0016887">
    <property type="term" value="F:ATP hydrolysis activity"/>
    <property type="evidence" value="ECO:0007669"/>
    <property type="project" value="InterPro"/>
</dbReference>
<gene>
    <name evidence="6" type="ORF">PO158_07395</name>
</gene>
<proteinExistence type="inferred from homology"/>
<reference evidence="6" key="1">
    <citation type="submission" date="2023-01" db="EMBL/GenBank/DDBJ databases">
        <title>Genome analysis of 13 Lactobacillus isolated from gut of wild boar.</title>
        <authorList>
            <person name="Papp P."/>
            <person name="Libisch B."/>
            <person name="Nagy T."/>
            <person name="Olasz F."/>
        </authorList>
    </citation>
    <scope>NUCLEOTIDE SEQUENCE</scope>
    <source>
        <strain evidence="6">F108</strain>
    </source>
</reference>
<evidence type="ECO:0000313" key="6">
    <source>
        <dbReference type="EMBL" id="MDC2828107.1"/>
    </source>
</evidence>
<evidence type="ECO:0000256" key="1">
    <source>
        <dbReference type="ARBA" id="ARBA00005417"/>
    </source>
</evidence>
<evidence type="ECO:0000256" key="3">
    <source>
        <dbReference type="ARBA" id="ARBA00022741"/>
    </source>
</evidence>
<dbReference type="GO" id="GO:0005524">
    <property type="term" value="F:ATP binding"/>
    <property type="evidence" value="ECO:0007669"/>
    <property type="project" value="UniProtKB-KW"/>
</dbReference>
<dbReference type="InterPro" id="IPR027417">
    <property type="entry name" value="P-loop_NTPase"/>
</dbReference>
<dbReference type="Proteomes" id="UP001218021">
    <property type="component" value="Unassembled WGS sequence"/>
</dbReference>
<keyword evidence="3" id="KW-0547">Nucleotide-binding</keyword>
<evidence type="ECO:0000259" key="5">
    <source>
        <dbReference type="Pfam" id="PF13304"/>
    </source>
</evidence>
<keyword evidence="4" id="KW-0067">ATP-binding</keyword>
<dbReference type="Pfam" id="PF13304">
    <property type="entry name" value="AAA_21"/>
    <property type="match status" value="1"/>
</dbReference>
<dbReference type="Gene3D" id="3.40.50.300">
    <property type="entry name" value="P-loop containing nucleotide triphosphate hydrolases"/>
    <property type="match status" value="1"/>
</dbReference>
<evidence type="ECO:0000313" key="7">
    <source>
        <dbReference type="Proteomes" id="UP001218021"/>
    </source>
</evidence>
<dbReference type="InterPro" id="IPR050763">
    <property type="entry name" value="ABC_transporter_ATP-binding"/>
</dbReference>